<dbReference type="Pfam" id="PF08774">
    <property type="entry name" value="VRR_NUC"/>
    <property type="match status" value="1"/>
</dbReference>
<dbReference type="Proteomes" id="UP000199041">
    <property type="component" value="Unassembled WGS sequence"/>
</dbReference>
<dbReference type="GO" id="GO:0003676">
    <property type="term" value="F:nucleic acid binding"/>
    <property type="evidence" value="ECO:0007669"/>
    <property type="project" value="InterPro"/>
</dbReference>
<name>A0A1H4CGG7_9BACT</name>
<accession>A0A1H4CGG7</accession>
<sequence length="150" mass="16825">MNTINNPSTAWWPVPNSNKGPKPTASGQFSPASNLIGNEQTESRLQADITQWFWNTYPEHRGMLFHVNNKARNAIEGNKFKAMGVVKGVSDLVLVLPQGRILFIELKTPTGSQEAAQKEWQAKVQERGHNYIIIRSLEEFKALIAPVLTK</sequence>
<evidence type="ECO:0000256" key="3">
    <source>
        <dbReference type="ARBA" id="ARBA00022801"/>
    </source>
</evidence>
<dbReference type="RefSeq" id="WP_091401064.1">
    <property type="nucleotide sequence ID" value="NZ_FNQY01000031.1"/>
</dbReference>
<dbReference type="OrthoDB" id="1272564at2"/>
<dbReference type="GO" id="GO:0016788">
    <property type="term" value="F:hydrolase activity, acting on ester bonds"/>
    <property type="evidence" value="ECO:0007669"/>
    <property type="project" value="InterPro"/>
</dbReference>
<keyword evidence="2" id="KW-0540">Nuclease</keyword>
<dbReference type="STRING" id="551991.SAMN05192529_13148"/>
<evidence type="ECO:0000313" key="6">
    <source>
        <dbReference type="EMBL" id="SEA59515.1"/>
    </source>
</evidence>
<feature type="region of interest" description="Disordered" evidence="4">
    <location>
        <begin position="1"/>
        <end position="35"/>
    </location>
</feature>
<feature type="domain" description="VRR-NUC" evidence="5">
    <location>
        <begin position="40"/>
        <end position="138"/>
    </location>
</feature>
<dbReference type="Gene3D" id="3.40.1350.10">
    <property type="match status" value="1"/>
</dbReference>
<evidence type="ECO:0000313" key="7">
    <source>
        <dbReference type="Proteomes" id="UP000199041"/>
    </source>
</evidence>
<proteinExistence type="predicted"/>
<organism evidence="6 7">
    <name type="scientific">Arachidicoccus rhizosphaerae</name>
    <dbReference type="NCBI Taxonomy" id="551991"/>
    <lineage>
        <taxon>Bacteria</taxon>
        <taxon>Pseudomonadati</taxon>
        <taxon>Bacteroidota</taxon>
        <taxon>Chitinophagia</taxon>
        <taxon>Chitinophagales</taxon>
        <taxon>Chitinophagaceae</taxon>
        <taxon>Arachidicoccus</taxon>
    </lineage>
</organism>
<dbReference type="EMBL" id="FNQY01000031">
    <property type="protein sequence ID" value="SEA59515.1"/>
    <property type="molecule type" value="Genomic_DNA"/>
</dbReference>
<keyword evidence="3" id="KW-0378">Hydrolase</keyword>
<comment type="cofactor">
    <cofactor evidence="1">
        <name>Mg(2+)</name>
        <dbReference type="ChEBI" id="CHEBI:18420"/>
    </cofactor>
</comment>
<dbReference type="GO" id="GO:0004518">
    <property type="term" value="F:nuclease activity"/>
    <property type="evidence" value="ECO:0007669"/>
    <property type="project" value="UniProtKB-KW"/>
</dbReference>
<evidence type="ECO:0000259" key="5">
    <source>
        <dbReference type="SMART" id="SM00990"/>
    </source>
</evidence>
<evidence type="ECO:0000256" key="4">
    <source>
        <dbReference type="SAM" id="MobiDB-lite"/>
    </source>
</evidence>
<reference evidence="6 7" key="1">
    <citation type="submission" date="2016-10" db="EMBL/GenBank/DDBJ databases">
        <authorList>
            <person name="de Groot N.N."/>
        </authorList>
    </citation>
    <scope>NUCLEOTIDE SEQUENCE [LARGE SCALE GENOMIC DNA]</scope>
    <source>
        <strain evidence="6 7">Vu-144</strain>
    </source>
</reference>
<dbReference type="SMART" id="SM00990">
    <property type="entry name" value="VRR_NUC"/>
    <property type="match status" value="1"/>
</dbReference>
<protein>
    <submittedName>
        <fullName evidence="6">VRR-NUC domain-containing protein</fullName>
    </submittedName>
</protein>
<gene>
    <name evidence="6" type="ORF">SAMN05192529_13148</name>
</gene>
<dbReference type="AlphaFoldDB" id="A0A1H4CGG7"/>
<evidence type="ECO:0000256" key="2">
    <source>
        <dbReference type="ARBA" id="ARBA00022722"/>
    </source>
</evidence>
<evidence type="ECO:0000256" key="1">
    <source>
        <dbReference type="ARBA" id="ARBA00001946"/>
    </source>
</evidence>
<dbReference type="InterPro" id="IPR014883">
    <property type="entry name" value="VRR_NUC"/>
</dbReference>
<dbReference type="InterPro" id="IPR011856">
    <property type="entry name" value="tRNA_endonuc-like_dom_sf"/>
</dbReference>
<keyword evidence="7" id="KW-1185">Reference proteome</keyword>